<gene>
    <name evidence="1" type="ORF">CSCA_3246</name>
</gene>
<proteinExistence type="predicted"/>
<dbReference type="STRING" id="1548.CSCA_3246"/>
<evidence type="ECO:0000313" key="2">
    <source>
        <dbReference type="Proteomes" id="UP000033115"/>
    </source>
</evidence>
<accession>A0A0E3GRI3</accession>
<dbReference type="KEGG" id="csq:CSCA_3246"/>
<dbReference type="EMBL" id="CP009933">
    <property type="protein sequence ID" value="AKA70371.1"/>
    <property type="molecule type" value="Genomic_DNA"/>
</dbReference>
<protein>
    <recommendedName>
        <fullName evidence="3">YkuS family protein</fullName>
    </recommendedName>
</protein>
<dbReference type="InterPro" id="IPR005370">
    <property type="entry name" value="UPF0180"/>
</dbReference>
<dbReference type="HOGENOM" id="CLU_187365_0_0_9"/>
<dbReference type="AlphaFoldDB" id="A0A0E3GRI3"/>
<name>A0A0E3GRI3_CLOSL</name>
<reference evidence="1 2" key="1">
    <citation type="journal article" date="2015" name="J. Biotechnol.">
        <title>Complete genome sequence of a malodorant-producing acetogen, Clostridium scatologenes ATCC 25775(T).</title>
        <authorList>
            <person name="Zhu Z."/>
            <person name="Guo T."/>
            <person name="Zheng H."/>
            <person name="Song T."/>
            <person name="Ouyang P."/>
            <person name="Xie J."/>
        </authorList>
    </citation>
    <scope>NUCLEOTIDE SEQUENCE [LARGE SCALE GENOMIC DNA]</scope>
    <source>
        <strain evidence="1 2">ATCC 25775</strain>
    </source>
</reference>
<evidence type="ECO:0008006" key="3">
    <source>
        <dbReference type="Google" id="ProtNLM"/>
    </source>
</evidence>
<evidence type="ECO:0000313" key="1">
    <source>
        <dbReference type="EMBL" id="AKA70371.1"/>
    </source>
</evidence>
<dbReference type="Proteomes" id="UP000033115">
    <property type="component" value="Chromosome"/>
</dbReference>
<sequence>MKRIGIEQGLSMIADYLSSKGYSVETLSGNFENNTSKYENLDAIVTADYNTDMMGISDTSTKVPVINASGLTQEEVENMIEQKITRS</sequence>
<keyword evidence="2" id="KW-1185">Reference proteome</keyword>
<dbReference type="RefSeq" id="WP_029162577.1">
    <property type="nucleotide sequence ID" value="NZ_CP009933.1"/>
</dbReference>
<dbReference type="Pfam" id="PF03698">
    <property type="entry name" value="UPF0180"/>
    <property type="match status" value="1"/>
</dbReference>
<organism evidence="1 2">
    <name type="scientific">Clostridium scatologenes</name>
    <dbReference type="NCBI Taxonomy" id="1548"/>
    <lineage>
        <taxon>Bacteria</taxon>
        <taxon>Bacillati</taxon>
        <taxon>Bacillota</taxon>
        <taxon>Clostridia</taxon>
        <taxon>Eubacteriales</taxon>
        <taxon>Clostridiaceae</taxon>
        <taxon>Clostridium</taxon>
    </lineage>
</organism>